<organism evidence="2 3">
    <name type="scientific">Meloidogyne enterolobii</name>
    <name type="common">Root-knot nematode worm</name>
    <name type="synonym">Meloidogyne mayaguensis</name>
    <dbReference type="NCBI Taxonomy" id="390850"/>
    <lineage>
        <taxon>Eukaryota</taxon>
        <taxon>Metazoa</taxon>
        <taxon>Ecdysozoa</taxon>
        <taxon>Nematoda</taxon>
        <taxon>Chromadorea</taxon>
        <taxon>Rhabditida</taxon>
        <taxon>Tylenchina</taxon>
        <taxon>Tylenchomorpha</taxon>
        <taxon>Tylenchoidea</taxon>
        <taxon>Meloidogynidae</taxon>
        <taxon>Meloidogyninae</taxon>
        <taxon>Meloidogyne</taxon>
    </lineage>
</organism>
<reference evidence="2 3" key="1">
    <citation type="submission" date="2020-08" db="EMBL/GenBank/DDBJ databases">
        <authorList>
            <person name="Koutsovoulos G."/>
            <person name="Danchin GJ E."/>
        </authorList>
    </citation>
    <scope>NUCLEOTIDE SEQUENCE [LARGE SCALE GENOMIC DNA]</scope>
</reference>
<proteinExistence type="predicted"/>
<dbReference type="EMBL" id="CAJEWN010002836">
    <property type="protein sequence ID" value="CAD2205469.1"/>
    <property type="molecule type" value="Genomic_DNA"/>
</dbReference>
<evidence type="ECO:0000313" key="3">
    <source>
        <dbReference type="Proteomes" id="UP000580250"/>
    </source>
</evidence>
<feature type="transmembrane region" description="Helical" evidence="1">
    <location>
        <begin position="27"/>
        <end position="45"/>
    </location>
</feature>
<accession>A0A6V7Y1H7</accession>
<protein>
    <submittedName>
        <fullName evidence="2">Uncharacterized protein</fullName>
    </submittedName>
</protein>
<keyword evidence="1" id="KW-1133">Transmembrane helix</keyword>
<evidence type="ECO:0000256" key="1">
    <source>
        <dbReference type="SAM" id="Phobius"/>
    </source>
</evidence>
<dbReference type="AlphaFoldDB" id="A0A6V7Y1H7"/>
<dbReference type="Proteomes" id="UP000580250">
    <property type="component" value="Unassembled WGS sequence"/>
</dbReference>
<evidence type="ECO:0000313" key="2">
    <source>
        <dbReference type="EMBL" id="CAD2205469.1"/>
    </source>
</evidence>
<keyword evidence="1" id="KW-0472">Membrane</keyword>
<sequence length="88" mass="9705">MPYNCDTLMGGCPDESNKGVSRGRKNFTFSTNLLLIFPSFPHFGGGGALAPQPPWIRPWNQTLQNFFKIAVCFILNVSAIVVVKCVQT</sequence>
<name>A0A6V7Y1H7_MELEN</name>
<keyword evidence="1" id="KW-0812">Transmembrane</keyword>
<feature type="transmembrane region" description="Helical" evidence="1">
    <location>
        <begin position="65"/>
        <end position="86"/>
    </location>
</feature>
<gene>
    <name evidence="2" type="ORF">MENT_LOCUS59280</name>
</gene>
<comment type="caution">
    <text evidence="2">The sequence shown here is derived from an EMBL/GenBank/DDBJ whole genome shotgun (WGS) entry which is preliminary data.</text>
</comment>